<dbReference type="PANTHER" id="PTHR34599:SF1">
    <property type="entry name" value="PHOSPHATIDIC ACID PHOSPHATASE TYPE 2_HALOPEROXIDASE DOMAIN-CONTAINING PROTEIN"/>
    <property type="match status" value="1"/>
</dbReference>
<accession>A0A9D7SAJ8</accession>
<evidence type="ECO:0000313" key="2">
    <source>
        <dbReference type="EMBL" id="MBK9718379.1"/>
    </source>
</evidence>
<name>A0A9D7SAJ8_9BACT</name>
<dbReference type="EMBL" id="JADKFW010000010">
    <property type="protein sequence ID" value="MBK9718379.1"/>
    <property type="molecule type" value="Genomic_DNA"/>
</dbReference>
<dbReference type="Pfam" id="PF01569">
    <property type="entry name" value="PAP2"/>
    <property type="match status" value="1"/>
</dbReference>
<dbReference type="InterPro" id="IPR000326">
    <property type="entry name" value="PAP2/HPO"/>
</dbReference>
<dbReference type="InterPro" id="IPR036938">
    <property type="entry name" value="PAP2/HPO_sf"/>
</dbReference>
<sequence length="407" mass="45875">MPPFYRPGPAPRALAYMGLSAYEACLGGMPDYQSLQYRLGIKSMPAVKNNLYWPEVINASYAYLMRKFFETVTFKDKSGNVISNESFMNIISDKELELKVEFQKTAVEPMINNSESHGREVAAAIWSYSTSDPVGHNAHLNPFPVPVNAVGCEWVPTDPGVATRGLYSQWGKVRRFALTSTDLDALATPFDCSSDVNSQIYAQAYETYVLTNEARKNLKGDLEHQAEFWSDDRVGWTFSPPGRMMAIADQIVVKENFDLEKTCVLYAQLGMAENDAAVNAWYNKYKFNIERPITYIQRNIDPKFTIPWLGFTPPFPAYPSGHSTFAFAGVGILESFVGGAYPFTDFCHQQRTDFLGAPRSFNSLRDLANENAFSRLPLGVHYRMDYDGGNFCGILCARKVMQLPWKR</sequence>
<protein>
    <submittedName>
        <fullName evidence="2">Vanadium-dependent haloperoxidase</fullName>
    </submittedName>
</protein>
<dbReference type="Proteomes" id="UP000808349">
    <property type="component" value="Unassembled WGS sequence"/>
</dbReference>
<gene>
    <name evidence="2" type="ORF">IPO85_12895</name>
</gene>
<dbReference type="InterPro" id="IPR052559">
    <property type="entry name" value="V-haloperoxidase"/>
</dbReference>
<proteinExistence type="predicted"/>
<dbReference type="SUPFAM" id="SSF48317">
    <property type="entry name" value="Acid phosphatase/Vanadium-dependent haloperoxidase"/>
    <property type="match status" value="1"/>
</dbReference>
<comment type="caution">
    <text evidence="2">The sequence shown here is derived from an EMBL/GenBank/DDBJ whole genome shotgun (WGS) entry which is preliminary data.</text>
</comment>
<dbReference type="CDD" id="cd03398">
    <property type="entry name" value="PAP2_haloperoxidase"/>
    <property type="match status" value="1"/>
</dbReference>
<dbReference type="Gene3D" id="1.10.606.20">
    <property type="match status" value="1"/>
</dbReference>
<evidence type="ECO:0000259" key="1">
    <source>
        <dbReference type="Pfam" id="PF01569"/>
    </source>
</evidence>
<feature type="domain" description="Phosphatidic acid phosphatase type 2/haloperoxidase" evidence="1">
    <location>
        <begin position="284"/>
        <end position="406"/>
    </location>
</feature>
<dbReference type="PANTHER" id="PTHR34599">
    <property type="entry name" value="PEROXIDASE-RELATED"/>
    <property type="match status" value="1"/>
</dbReference>
<evidence type="ECO:0000313" key="3">
    <source>
        <dbReference type="Proteomes" id="UP000808349"/>
    </source>
</evidence>
<dbReference type="AlphaFoldDB" id="A0A9D7SAJ8"/>
<organism evidence="2 3">
    <name type="scientific">Candidatus Defluviibacterium haderslevense</name>
    <dbReference type="NCBI Taxonomy" id="2981993"/>
    <lineage>
        <taxon>Bacteria</taxon>
        <taxon>Pseudomonadati</taxon>
        <taxon>Bacteroidota</taxon>
        <taxon>Saprospiria</taxon>
        <taxon>Saprospirales</taxon>
        <taxon>Saprospiraceae</taxon>
        <taxon>Candidatus Defluviibacterium</taxon>
    </lineage>
</organism>
<reference evidence="2 3" key="1">
    <citation type="submission" date="2020-10" db="EMBL/GenBank/DDBJ databases">
        <title>Connecting structure to function with the recovery of over 1000 high-quality activated sludge metagenome-assembled genomes encoding full-length rRNA genes using long-read sequencing.</title>
        <authorList>
            <person name="Singleton C.M."/>
            <person name="Petriglieri F."/>
            <person name="Kristensen J.M."/>
            <person name="Kirkegaard R.H."/>
            <person name="Michaelsen T.Y."/>
            <person name="Andersen M.H."/>
            <person name="Karst S.M."/>
            <person name="Dueholm M.S."/>
            <person name="Nielsen P.H."/>
            <person name="Albertsen M."/>
        </authorList>
    </citation>
    <scope>NUCLEOTIDE SEQUENCE [LARGE SCALE GENOMIC DNA]</scope>
    <source>
        <strain evidence="2">Ribe_18-Q3-R11-54_BAT3C.373</strain>
    </source>
</reference>